<dbReference type="OrthoDB" id="9799098at2"/>
<dbReference type="KEGG" id="gtl:EP073_12900"/>
<proteinExistence type="predicted"/>
<evidence type="ECO:0008006" key="3">
    <source>
        <dbReference type="Google" id="ProtNLM"/>
    </source>
</evidence>
<name>A0A3R5Y8J1_9BACT</name>
<evidence type="ECO:0000313" key="1">
    <source>
        <dbReference type="EMBL" id="QAR34271.1"/>
    </source>
</evidence>
<organism evidence="1 2">
    <name type="scientific">Geovibrio thiophilus</name>
    <dbReference type="NCBI Taxonomy" id="139438"/>
    <lineage>
        <taxon>Bacteria</taxon>
        <taxon>Pseudomonadati</taxon>
        <taxon>Deferribacterota</taxon>
        <taxon>Deferribacteres</taxon>
        <taxon>Deferribacterales</taxon>
        <taxon>Geovibrionaceae</taxon>
        <taxon>Geovibrio</taxon>
    </lineage>
</organism>
<dbReference type="AlphaFoldDB" id="A0A3R5Y8J1"/>
<dbReference type="Proteomes" id="UP000287502">
    <property type="component" value="Chromosome"/>
</dbReference>
<keyword evidence="2" id="KW-1185">Reference proteome</keyword>
<sequence length="215" mass="24787">MMIFSKVNRRLFLSPAIRLFFAVVLIIAFGVSCAPKRPFLLTDKNTVLSEISFKNKQTCAYKGRISVIYQDREEDVRFRALLDKKCTDEFDMKILGAFSRVIYDITYRYGDVKAYEKGIDSSEKISLFMKNRGLDGLILGLRFPYALPDESYDMTLTENGYLFRKPYAEIEAGSDMLIKRIKFDEVIYEYGYSTEGVSSIKLTQGTKKLEIGLQR</sequence>
<dbReference type="RefSeq" id="WP_128467576.1">
    <property type="nucleotide sequence ID" value="NZ_CP035108.1"/>
</dbReference>
<accession>A0A3R5Y8J1</accession>
<protein>
    <recommendedName>
        <fullName evidence="3">Lipoprotein</fullName>
    </recommendedName>
</protein>
<dbReference type="EMBL" id="CP035108">
    <property type="protein sequence ID" value="QAR34271.1"/>
    <property type="molecule type" value="Genomic_DNA"/>
</dbReference>
<reference evidence="1 2" key="1">
    <citation type="submission" date="2019-01" db="EMBL/GenBank/DDBJ databases">
        <title>Geovibrio thiophilus DSM 11263, complete genome.</title>
        <authorList>
            <person name="Spring S."/>
            <person name="Bunk B."/>
            <person name="Sproer C."/>
        </authorList>
    </citation>
    <scope>NUCLEOTIDE SEQUENCE [LARGE SCALE GENOMIC DNA]</scope>
    <source>
        <strain evidence="1 2">DSM 11263</strain>
    </source>
</reference>
<evidence type="ECO:0000313" key="2">
    <source>
        <dbReference type="Proteomes" id="UP000287502"/>
    </source>
</evidence>
<gene>
    <name evidence="1" type="ORF">EP073_12900</name>
</gene>
<dbReference type="PROSITE" id="PS51257">
    <property type="entry name" value="PROKAR_LIPOPROTEIN"/>
    <property type="match status" value="1"/>
</dbReference>